<dbReference type="InterPro" id="IPR023393">
    <property type="entry name" value="START-like_dom_sf"/>
</dbReference>
<dbReference type="EMBL" id="CP108222">
    <property type="protein sequence ID" value="WTT18509.1"/>
    <property type="molecule type" value="Genomic_DNA"/>
</dbReference>
<name>A0AAU2A1F6_9ACTN</name>
<reference evidence="1" key="1">
    <citation type="submission" date="2022-10" db="EMBL/GenBank/DDBJ databases">
        <title>The complete genomes of actinobacterial strains from the NBC collection.</title>
        <authorList>
            <person name="Joergensen T.S."/>
            <person name="Alvarez Arevalo M."/>
            <person name="Sterndorff E.B."/>
            <person name="Faurdal D."/>
            <person name="Vuksanovic O."/>
            <person name="Mourched A.-S."/>
            <person name="Charusanti P."/>
            <person name="Shaw S."/>
            <person name="Blin K."/>
            <person name="Weber T."/>
        </authorList>
    </citation>
    <scope>NUCLEOTIDE SEQUENCE</scope>
    <source>
        <strain evidence="1">NBC_00093</strain>
    </source>
</reference>
<evidence type="ECO:0000313" key="1">
    <source>
        <dbReference type="EMBL" id="WTT18509.1"/>
    </source>
</evidence>
<gene>
    <name evidence="1" type="ORF">OHA22_24725</name>
</gene>
<dbReference type="AlphaFoldDB" id="A0AAU2A1F6"/>
<dbReference type="Gene3D" id="3.30.530.20">
    <property type="match status" value="1"/>
</dbReference>
<accession>A0AAU2A1F6</accession>
<dbReference type="SUPFAM" id="SSF55961">
    <property type="entry name" value="Bet v1-like"/>
    <property type="match status" value="1"/>
</dbReference>
<sequence>MSVLSWTLPVVGEVDGDERRLNRDQVWAGMLRKAENPVPFIAGITDCQVLERHPDGLLREITVAGRAKARERVVFHERRLMVFHQLDDPYLAEIHNEVGQDEHGAATLTIRVVLSAEGKAKGERESAFLESTERYFGGIVRPIVDTMLRLEN</sequence>
<dbReference type="InterPro" id="IPR015075">
    <property type="entry name" value="AtaL"/>
</dbReference>
<protein>
    <submittedName>
        <fullName evidence="1">SRPBCC family protein</fullName>
    </submittedName>
</protein>
<dbReference type="Pfam" id="PF08982">
    <property type="entry name" value="AtaL"/>
    <property type="match status" value="1"/>
</dbReference>
<organism evidence="1">
    <name type="scientific">Streptomyces sp. NBC_00093</name>
    <dbReference type="NCBI Taxonomy" id="2975649"/>
    <lineage>
        <taxon>Bacteria</taxon>
        <taxon>Bacillati</taxon>
        <taxon>Actinomycetota</taxon>
        <taxon>Actinomycetes</taxon>
        <taxon>Kitasatosporales</taxon>
        <taxon>Streptomycetaceae</taxon>
        <taxon>Streptomyces</taxon>
    </lineage>
</organism>
<proteinExistence type="predicted"/>